<protein>
    <submittedName>
        <fullName evidence="2">Uncharacterized protein</fullName>
    </submittedName>
</protein>
<reference evidence="2" key="1">
    <citation type="journal article" date="2020" name="Stud. Mycol.">
        <title>101 Dothideomycetes genomes: a test case for predicting lifestyles and emergence of pathogens.</title>
        <authorList>
            <person name="Haridas S."/>
            <person name="Albert R."/>
            <person name="Binder M."/>
            <person name="Bloem J."/>
            <person name="Labutti K."/>
            <person name="Salamov A."/>
            <person name="Andreopoulos B."/>
            <person name="Baker S."/>
            <person name="Barry K."/>
            <person name="Bills G."/>
            <person name="Bluhm B."/>
            <person name="Cannon C."/>
            <person name="Castanera R."/>
            <person name="Culley D."/>
            <person name="Daum C."/>
            <person name="Ezra D."/>
            <person name="Gonzalez J."/>
            <person name="Henrissat B."/>
            <person name="Kuo A."/>
            <person name="Liang C."/>
            <person name="Lipzen A."/>
            <person name="Lutzoni F."/>
            <person name="Magnuson J."/>
            <person name="Mondo S."/>
            <person name="Nolan M."/>
            <person name="Ohm R."/>
            <person name="Pangilinan J."/>
            <person name="Park H.-J."/>
            <person name="Ramirez L."/>
            <person name="Alfaro M."/>
            <person name="Sun H."/>
            <person name="Tritt A."/>
            <person name="Yoshinaga Y."/>
            <person name="Zwiers L.-H."/>
            <person name="Turgeon B."/>
            <person name="Goodwin S."/>
            <person name="Spatafora J."/>
            <person name="Crous P."/>
            <person name="Grigoriev I."/>
        </authorList>
    </citation>
    <scope>NUCLEOTIDE SEQUENCE</scope>
    <source>
        <strain evidence="2">CBS 262.69</strain>
    </source>
</reference>
<sequence>MSHFCYQCEIGGCGCEQRLQESSYATDSQYDHYAADGHYIAGSTTNTGGQNVDSYPVSDEGLYSHGYNVNPAVTYQSPAADAFGTGYLMPYNELPEPPQPMQPSTDDTTMRDAPWMPPDTAGSGLSPLPILTPENRAQEALYQRFTSMSMQQHDANEAPDTSSARRSSFANLRTGGNSLIHASDQLSPSMSVRRSIAFSARQANANTTTEAFAFPRRPAVNASSMRRGSYIRTHSSASMQQHDGYPMQDTASESSPPFPAPGHGGYDYLYQGHVQPLSRRRYSNGGHETHFDQQKYPGDSLSHILAGSQVDEVEAEAPYDAAISDEDLVGTAAPNTHGQDNRAFADESSNSLPQPILSYNYIPAGNDIPGISNPVPTDSVRSHSSHCVDCNKDFKDANGYNTSNLNAMTPATKSSKSINVPDVQKDFGIQKT</sequence>
<dbReference type="AlphaFoldDB" id="A0A6G1HIA4"/>
<gene>
    <name evidence="2" type="ORF">EJ06DRAFT_261158</name>
</gene>
<keyword evidence="3" id="KW-1185">Reference proteome</keyword>
<evidence type="ECO:0000256" key="1">
    <source>
        <dbReference type="SAM" id="MobiDB-lite"/>
    </source>
</evidence>
<evidence type="ECO:0000313" key="3">
    <source>
        <dbReference type="Proteomes" id="UP000799640"/>
    </source>
</evidence>
<proteinExistence type="predicted"/>
<organism evidence="2 3">
    <name type="scientific">Trichodelitschia bisporula</name>
    <dbReference type="NCBI Taxonomy" id="703511"/>
    <lineage>
        <taxon>Eukaryota</taxon>
        <taxon>Fungi</taxon>
        <taxon>Dikarya</taxon>
        <taxon>Ascomycota</taxon>
        <taxon>Pezizomycotina</taxon>
        <taxon>Dothideomycetes</taxon>
        <taxon>Dothideomycetes incertae sedis</taxon>
        <taxon>Phaeotrichales</taxon>
        <taxon>Phaeotrichaceae</taxon>
        <taxon>Trichodelitschia</taxon>
    </lineage>
</organism>
<accession>A0A6G1HIA4</accession>
<evidence type="ECO:0000313" key="2">
    <source>
        <dbReference type="EMBL" id="KAF2395722.1"/>
    </source>
</evidence>
<dbReference type="EMBL" id="ML996711">
    <property type="protein sequence ID" value="KAF2395722.1"/>
    <property type="molecule type" value="Genomic_DNA"/>
</dbReference>
<name>A0A6G1HIA4_9PEZI</name>
<dbReference type="Proteomes" id="UP000799640">
    <property type="component" value="Unassembled WGS sequence"/>
</dbReference>
<feature type="region of interest" description="Disordered" evidence="1">
    <location>
        <begin position="235"/>
        <end position="300"/>
    </location>
</feature>